<feature type="domain" description="Helicase-associated" evidence="8">
    <location>
        <begin position="3"/>
        <end position="129"/>
    </location>
</feature>
<dbReference type="GO" id="GO:0016787">
    <property type="term" value="F:hydrolase activity"/>
    <property type="evidence" value="ECO:0007669"/>
    <property type="project" value="UniProtKB-KW"/>
</dbReference>
<keyword evidence="5" id="KW-0067">ATP-binding</keyword>
<dbReference type="Pfam" id="PF04408">
    <property type="entry name" value="WHD_HA2"/>
    <property type="match status" value="1"/>
</dbReference>
<keyword evidence="10" id="KW-1185">Reference proteome</keyword>
<reference evidence="9 10" key="1">
    <citation type="submission" date="2024-01" db="EMBL/GenBank/DDBJ databases">
        <title>The complete chloroplast genome sequence of Lithospermum erythrorhizon: insights into the phylogenetic relationship among Boraginaceae species and the maternal lineages of purple gromwells.</title>
        <authorList>
            <person name="Okada T."/>
            <person name="Watanabe K."/>
        </authorList>
    </citation>
    <scope>NUCLEOTIDE SEQUENCE [LARGE SCALE GENOMIC DNA]</scope>
</reference>
<dbReference type="PANTHER" id="PTHR18934:SF103">
    <property type="entry name" value="RNA HELICASE"/>
    <property type="match status" value="1"/>
</dbReference>
<comment type="similarity">
    <text evidence="7">Belongs to the DExH box helicase family.</text>
</comment>
<name>A0AAV3R6H0_LITER</name>
<keyword evidence="4 9" id="KW-0347">Helicase</keyword>
<keyword evidence="2" id="KW-0547">Nucleotide-binding</keyword>
<comment type="catalytic activity">
    <reaction evidence="6">
        <text>ATP + H2O = ADP + phosphate + H(+)</text>
        <dbReference type="Rhea" id="RHEA:13065"/>
        <dbReference type="ChEBI" id="CHEBI:15377"/>
        <dbReference type="ChEBI" id="CHEBI:15378"/>
        <dbReference type="ChEBI" id="CHEBI:30616"/>
        <dbReference type="ChEBI" id="CHEBI:43474"/>
        <dbReference type="ChEBI" id="CHEBI:456216"/>
        <dbReference type="EC" id="3.6.4.13"/>
    </reaction>
</comment>
<dbReference type="FunFam" id="1.20.120.1080:FF:000002">
    <property type="entry name" value="Putative ATP-dependent RNA helicase DHX36"/>
    <property type="match status" value="1"/>
</dbReference>
<dbReference type="InterPro" id="IPR007502">
    <property type="entry name" value="Helicase-assoc_dom"/>
</dbReference>
<dbReference type="GO" id="GO:0003723">
    <property type="term" value="F:RNA binding"/>
    <property type="evidence" value="ECO:0007669"/>
    <property type="project" value="TreeGrafter"/>
</dbReference>
<dbReference type="EC" id="3.6.4.13" evidence="1"/>
<evidence type="ECO:0000256" key="5">
    <source>
        <dbReference type="ARBA" id="ARBA00022840"/>
    </source>
</evidence>
<dbReference type="GO" id="GO:0005634">
    <property type="term" value="C:nucleus"/>
    <property type="evidence" value="ECO:0007669"/>
    <property type="project" value="TreeGrafter"/>
</dbReference>
<organism evidence="9 10">
    <name type="scientific">Lithospermum erythrorhizon</name>
    <name type="common">Purple gromwell</name>
    <name type="synonym">Lithospermum officinale var. erythrorhizon</name>
    <dbReference type="NCBI Taxonomy" id="34254"/>
    <lineage>
        <taxon>Eukaryota</taxon>
        <taxon>Viridiplantae</taxon>
        <taxon>Streptophyta</taxon>
        <taxon>Embryophyta</taxon>
        <taxon>Tracheophyta</taxon>
        <taxon>Spermatophyta</taxon>
        <taxon>Magnoliopsida</taxon>
        <taxon>eudicotyledons</taxon>
        <taxon>Gunneridae</taxon>
        <taxon>Pentapetalae</taxon>
        <taxon>asterids</taxon>
        <taxon>lamiids</taxon>
        <taxon>Boraginales</taxon>
        <taxon>Boraginaceae</taxon>
        <taxon>Boraginoideae</taxon>
        <taxon>Lithospermeae</taxon>
        <taxon>Lithospermum</taxon>
    </lineage>
</organism>
<dbReference type="SUPFAM" id="SSF52540">
    <property type="entry name" value="P-loop containing nucleoside triphosphate hydrolases"/>
    <property type="match status" value="1"/>
</dbReference>
<sequence>MQHAIEFLKMIGALDENENLSYLGKYLSVLPVDPKLGKMLIMGAIFRCFDPVDTIAADLSVRDPFLLPQDKKVVNLLGCLNPHTFVQIIQAYTSDVWYMIHLSSILIMDSWNIKSRFSAKDYSDHMALVRAYEGWKDAEREGSAYEHCWRNFLSAQTLQAIHSLSKQFAFILKDAGLLEADAATNNKLSHNQSLVRAFIFSGLFPGVASVVV</sequence>
<proteinExistence type="inferred from homology"/>
<dbReference type="EMBL" id="BAABME010007901">
    <property type="protein sequence ID" value="GAA0171979.1"/>
    <property type="molecule type" value="Genomic_DNA"/>
</dbReference>
<evidence type="ECO:0000313" key="10">
    <source>
        <dbReference type="Proteomes" id="UP001454036"/>
    </source>
</evidence>
<dbReference type="Gene3D" id="1.20.120.1080">
    <property type="match status" value="1"/>
</dbReference>
<gene>
    <name evidence="9" type="ORF">LIER_25896</name>
</gene>
<evidence type="ECO:0000259" key="8">
    <source>
        <dbReference type="SMART" id="SM00847"/>
    </source>
</evidence>
<evidence type="ECO:0000256" key="7">
    <source>
        <dbReference type="ARBA" id="ARBA00060772"/>
    </source>
</evidence>
<dbReference type="AlphaFoldDB" id="A0AAV3R6H0"/>
<evidence type="ECO:0000256" key="1">
    <source>
        <dbReference type="ARBA" id="ARBA00012552"/>
    </source>
</evidence>
<dbReference type="Proteomes" id="UP001454036">
    <property type="component" value="Unassembled WGS sequence"/>
</dbReference>
<dbReference type="PANTHER" id="PTHR18934">
    <property type="entry name" value="ATP-DEPENDENT RNA HELICASE"/>
    <property type="match status" value="1"/>
</dbReference>
<dbReference type="Pfam" id="PF21010">
    <property type="entry name" value="HA2_C"/>
    <property type="match status" value="1"/>
</dbReference>
<dbReference type="InterPro" id="IPR048333">
    <property type="entry name" value="HA2_WH"/>
</dbReference>
<keyword evidence="3" id="KW-0378">Hydrolase</keyword>
<comment type="caution">
    <text evidence="9">The sequence shown here is derived from an EMBL/GenBank/DDBJ whole genome shotgun (WGS) entry which is preliminary data.</text>
</comment>
<evidence type="ECO:0000256" key="2">
    <source>
        <dbReference type="ARBA" id="ARBA00022741"/>
    </source>
</evidence>
<evidence type="ECO:0000256" key="6">
    <source>
        <dbReference type="ARBA" id="ARBA00047984"/>
    </source>
</evidence>
<dbReference type="InterPro" id="IPR027417">
    <property type="entry name" value="P-loop_NTPase"/>
</dbReference>
<evidence type="ECO:0000256" key="4">
    <source>
        <dbReference type="ARBA" id="ARBA00022806"/>
    </source>
</evidence>
<dbReference type="GO" id="GO:0005524">
    <property type="term" value="F:ATP binding"/>
    <property type="evidence" value="ECO:0007669"/>
    <property type="project" value="UniProtKB-KW"/>
</dbReference>
<accession>A0AAV3R6H0</accession>
<dbReference type="SMART" id="SM00847">
    <property type="entry name" value="HA2"/>
    <property type="match status" value="1"/>
</dbReference>
<dbReference type="GO" id="GO:0003724">
    <property type="term" value="F:RNA helicase activity"/>
    <property type="evidence" value="ECO:0007669"/>
    <property type="project" value="UniProtKB-EC"/>
</dbReference>
<protein>
    <recommendedName>
        <fullName evidence="1">RNA helicase</fullName>
        <ecNumber evidence="1">3.6.4.13</ecNumber>
    </recommendedName>
</protein>
<evidence type="ECO:0000256" key="3">
    <source>
        <dbReference type="ARBA" id="ARBA00022801"/>
    </source>
</evidence>
<evidence type="ECO:0000313" key="9">
    <source>
        <dbReference type="EMBL" id="GAA0171979.1"/>
    </source>
</evidence>